<dbReference type="CDD" id="cd23992">
    <property type="entry name" value="PBP_GOBP"/>
    <property type="match status" value="1"/>
</dbReference>
<dbReference type="InterPro" id="IPR036728">
    <property type="entry name" value="PBP_GOBP_sf"/>
</dbReference>
<dbReference type="Gene3D" id="1.10.238.20">
    <property type="entry name" value="Pheromone/general odorant binding protein domain"/>
    <property type="match status" value="1"/>
</dbReference>
<dbReference type="EMBL" id="KX290621">
    <property type="protein sequence ID" value="APC94192.1"/>
    <property type="molecule type" value="mRNA"/>
</dbReference>
<name>A0A1J0KKE8_9CUCU</name>
<dbReference type="SUPFAM" id="SSF47565">
    <property type="entry name" value="Insect pheromone/odorant-binding proteins"/>
    <property type="match status" value="1"/>
</dbReference>
<reference evidence="2" key="1">
    <citation type="journal article" date="2016" name="Insect Biochem. Mol. Biol.">
        <title>Comparative transcriptome analysis of chemosensory genes in two sister leaf beetles provides insights into chemosensory speciation.</title>
        <authorList>
            <person name="Zhang B."/>
            <person name="Zhang W."/>
            <person name="Nie R.E."/>
            <person name="Li W.Z."/>
            <person name="Segraves K.A."/>
            <person name="Yang X.K."/>
            <person name="Xue H.J."/>
        </authorList>
    </citation>
    <scope>NUCLEOTIDE SEQUENCE</scope>
</reference>
<dbReference type="Pfam" id="PF01395">
    <property type="entry name" value="PBP_GOBP"/>
    <property type="match status" value="1"/>
</dbReference>
<protein>
    <submittedName>
        <fullName evidence="2">Odorant-binding protein 12</fullName>
    </submittedName>
</protein>
<keyword evidence="1" id="KW-0732">Signal</keyword>
<dbReference type="AlphaFoldDB" id="A0A1J0KKE8"/>
<accession>A0A1J0KKE8</accession>
<evidence type="ECO:0000256" key="1">
    <source>
        <dbReference type="SAM" id="SignalP"/>
    </source>
</evidence>
<feature type="signal peptide" evidence="1">
    <location>
        <begin position="1"/>
        <end position="24"/>
    </location>
</feature>
<proteinExistence type="evidence at transcript level"/>
<evidence type="ECO:0000313" key="2">
    <source>
        <dbReference type="EMBL" id="APC94192.1"/>
    </source>
</evidence>
<feature type="chain" id="PRO_5012814170" evidence="1">
    <location>
        <begin position="25"/>
        <end position="131"/>
    </location>
</feature>
<dbReference type="InterPro" id="IPR006170">
    <property type="entry name" value="PBP/GOBP"/>
</dbReference>
<sequence length="131" mass="14787">MFQSLFKFVFYLFLVGYFTSEAAAPKLNHPKIQDAVVKCSKDKGIDRKTLLEALKVDQVDAKLKDYNLCILKGSGVVEPDGQINLVAAKEFSEMFFPDKVDIIMKTCCVMKENADETALWISKCLLNLKLI</sequence>
<dbReference type="GO" id="GO:0005549">
    <property type="term" value="F:odorant binding"/>
    <property type="evidence" value="ECO:0007669"/>
    <property type="project" value="InterPro"/>
</dbReference>
<organism evidence="2">
    <name type="scientific">Pyrrhalta maculicollis</name>
    <dbReference type="NCBI Taxonomy" id="226885"/>
    <lineage>
        <taxon>Eukaryota</taxon>
        <taxon>Metazoa</taxon>
        <taxon>Ecdysozoa</taxon>
        <taxon>Arthropoda</taxon>
        <taxon>Hexapoda</taxon>
        <taxon>Insecta</taxon>
        <taxon>Pterygota</taxon>
        <taxon>Neoptera</taxon>
        <taxon>Endopterygota</taxon>
        <taxon>Coleoptera</taxon>
        <taxon>Polyphaga</taxon>
        <taxon>Cucujiformia</taxon>
        <taxon>Chrysomeloidea</taxon>
        <taxon>Chrysomelidae</taxon>
        <taxon>Galerucinae</taxon>
        <taxon>Coelomerites</taxon>
        <taxon>Pyrrhalta</taxon>
    </lineage>
</organism>